<dbReference type="Pfam" id="PF00621">
    <property type="entry name" value="RhoGEF"/>
    <property type="match status" value="1"/>
</dbReference>
<organism evidence="2 3">
    <name type="scientific">Hesseltinella vesiculosa</name>
    <dbReference type="NCBI Taxonomy" id="101127"/>
    <lineage>
        <taxon>Eukaryota</taxon>
        <taxon>Fungi</taxon>
        <taxon>Fungi incertae sedis</taxon>
        <taxon>Mucoromycota</taxon>
        <taxon>Mucoromycotina</taxon>
        <taxon>Mucoromycetes</taxon>
        <taxon>Mucorales</taxon>
        <taxon>Cunninghamellaceae</taxon>
        <taxon>Hesseltinella</taxon>
    </lineage>
</organism>
<dbReference type="Gene3D" id="1.20.900.10">
    <property type="entry name" value="Dbl homology (DH) domain"/>
    <property type="match status" value="1"/>
</dbReference>
<accession>A0A1X2G8R4</accession>
<evidence type="ECO:0000313" key="2">
    <source>
        <dbReference type="EMBL" id="ORX47948.1"/>
    </source>
</evidence>
<dbReference type="InterPro" id="IPR051092">
    <property type="entry name" value="FYVE_RhoGEF_PH"/>
</dbReference>
<dbReference type="GO" id="GO:0005737">
    <property type="term" value="C:cytoplasm"/>
    <property type="evidence" value="ECO:0007669"/>
    <property type="project" value="TreeGrafter"/>
</dbReference>
<reference evidence="2 3" key="1">
    <citation type="submission" date="2016-07" db="EMBL/GenBank/DDBJ databases">
        <title>Pervasive Adenine N6-methylation of Active Genes in Fungi.</title>
        <authorList>
            <consortium name="DOE Joint Genome Institute"/>
            <person name="Mondo S.J."/>
            <person name="Dannebaum R.O."/>
            <person name="Kuo R.C."/>
            <person name="Labutti K."/>
            <person name="Haridas S."/>
            <person name="Kuo A."/>
            <person name="Salamov A."/>
            <person name="Ahrendt S.R."/>
            <person name="Lipzen A."/>
            <person name="Sullivan W."/>
            <person name="Andreopoulos W.B."/>
            <person name="Clum A."/>
            <person name="Lindquist E."/>
            <person name="Daum C."/>
            <person name="Ramamoorthy G.K."/>
            <person name="Gryganskyi A."/>
            <person name="Culley D."/>
            <person name="Magnuson J.K."/>
            <person name="James T.Y."/>
            <person name="O'Malley M.A."/>
            <person name="Stajich J.E."/>
            <person name="Spatafora J.W."/>
            <person name="Visel A."/>
            <person name="Grigoriev I.V."/>
        </authorList>
    </citation>
    <scope>NUCLEOTIDE SEQUENCE [LARGE SCALE GENOMIC DNA]</scope>
    <source>
        <strain evidence="2 3">NRRL 3301</strain>
    </source>
</reference>
<dbReference type="InterPro" id="IPR035899">
    <property type="entry name" value="DBL_dom_sf"/>
</dbReference>
<dbReference type="Proteomes" id="UP000242146">
    <property type="component" value="Unassembled WGS sequence"/>
</dbReference>
<evidence type="ECO:0000313" key="3">
    <source>
        <dbReference type="Proteomes" id="UP000242146"/>
    </source>
</evidence>
<keyword evidence="3" id="KW-1185">Reference proteome</keyword>
<dbReference type="STRING" id="101127.A0A1X2G8R4"/>
<dbReference type="OrthoDB" id="660555at2759"/>
<dbReference type="PANTHER" id="PTHR12673:SF159">
    <property type="entry name" value="LD03170P"/>
    <property type="match status" value="1"/>
</dbReference>
<dbReference type="SMART" id="SM00325">
    <property type="entry name" value="RhoGEF"/>
    <property type="match status" value="1"/>
</dbReference>
<comment type="caution">
    <text evidence="2">The sequence shown here is derived from an EMBL/GenBank/DDBJ whole genome shotgun (WGS) entry which is preliminary data.</text>
</comment>
<gene>
    <name evidence="2" type="ORF">DM01DRAFT_1133286</name>
</gene>
<feature type="domain" description="DH" evidence="1">
    <location>
        <begin position="84"/>
        <end position="264"/>
    </location>
</feature>
<dbReference type="PROSITE" id="PS50010">
    <property type="entry name" value="DH_2"/>
    <property type="match status" value="1"/>
</dbReference>
<sequence length="599" mass="68133">MKKNLEERFQELGYVHRFPLAKTITVGLAPLCHYIDILVDEQQGTEPWIKFLNSFMSSTLGDTVAPTDSNHIIHQHRFVKDLEKRDHLIRDFKATEMNYIANLHNFLKAIVLPLRSRTKDKRKCILGAYECNQIFINIDDVYKVNTAFAQDVKSCSSDAIGLLFSRHLDQFKAYHHFLLGLENAKSFHTKEMRSNLDYHQYLEKRKDGNPTVYDYLLLPAQRLGHYKLFLQGLLKHTPKTHQDFTHLVNALAKIEAIASMPDDYHTNLIHIFQNILQSIQDCPASLISQQRCLIDALDVVEYDLCTLKPISPVTLFLFSDKVMVVRRPTFDSEGLDLCGLYRDVHTGSITTLLRKGDPSQQRRLGESKKLKFRGWLPLGYADLYQGVPEIPGSLMLVATRLANSPSNNIDIDQLLENYFHEDRAHLFAIPNLESHLAPSSSHSSLSSNHSILHKRSISSLGSTHQSSPKMNAFVKHFGRTRMKDVYRGSSFKYMDWQDHHLFARIHDLSMYHTVHNKSDTAIALINDKLGETPMILQHTYSLPSTLLVVAPSEIFGFNLAALSQHVVQSVSSSSGDEDLADLSVIDDLELTDLLLTNGE</sequence>
<name>A0A1X2G8R4_9FUNG</name>
<dbReference type="SUPFAM" id="SSF48065">
    <property type="entry name" value="DBL homology domain (DH-domain)"/>
    <property type="match status" value="1"/>
</dbReference>
<dbReference type="InterPro" id="IPR000219">
    <property type="entry name" value="DH_dom"/>
</dbReference>
<proteinExistence type="predicted"/>
<dbReference type="AlphaFoldDB" id="A0A1X2G8R4"/>
<evidence type="ECO:0000259" key="1">
    <source>
        <dbReference type="PROSITE" id="PS50010"/>
    </source>
</evidence>
<dbReference type="GO" id="GO:0005085">
    <property type="term" value="F:guanyl-nucleotide exchange factor activity"/>
    <property type="evidence" value="ECO:0007669"/>
    <property type="project" value="InterPro"/>
</dbReference>
<dbReference type="PANTHER" id="PTHR12673">
    <property type="entry name" value="FACIOGENITAL DYSPLASIA PROTEIN"/>
    <property type="match status" value="1"/>
</dbReference>
<dbReference type="EMBL" id="MCGT01000031">
    <property type="protein sequence ID" value="ORX47948.1"/>
    <property type="molecule type" value="Genomic_DNA"/>
</dbReference>
<protein>
    <submittedName>
        <fullName evidence="2">Dbl homology domain-containing protein</fullName>
    </submittedName>
</protein>